<dbReference type="EMBL" id="JAKILJ010000023">
    <property type="protein sequence ID" value="MCL1105811.1"/>
    <property type="molecule type" value="Genomic_DNA"/>
</dbReference>
<name>A0A9X1Z4G8_9GAMM</name>
<feature type="domain" description="S-Me-THD-like C-terminal" evidence="1">
    <location>
        <begin position="3"/>
        <end position="162"/>
    </location>
</feature>
<evidence type="ECO:0000259" key="1">
    <source>
        <dbReference type="Pfam" id="PF20906"/>
    </source>
</evidence>
<reference evidence="2" key="1">
    <citation type="submission" date="2022-01" db="EMBL/GenBank/DDBJ databases">
        <title>Whole genome-based taxonomy of the Shewanellaceae.</title>
        <authorList>
            <person name="Martin-Rodriguez A.J."/>
        </authorList>
    </citation>
    <scope>NUCLEOTIDE SEQUENCE</scope>
    <source>
        <strain evidence="2">DSM 23803</strain>
    </source>
</reference>
<evidence type="ECO:0000313" key="3">
    <source>
        <dbReference type="Proteomes" id="UP001139408"/>
    </source>
</evidence>
<dbReference type="InterPro" id="IPR048350">
    <property type="entry name" value="S-Me-THD-like_C"/>
</dbReference>
<proteinExistence type="predicted"/>
<organism evidence="2 3">
    <name type="scientific">Shewanella algicola</name>
    <dbReference type="NCBI Taxonomy" id="640633"/>
    <lineage>
        <taxon>Bacteria</taxon>
        <taxon>Pseudomonadati</taxon>
        <taxon>Pseudomonadota</taxon>
        <taxon>Gammaproteobacteria</taxon>
        <taxon>Alteromonadales</taxon>
        <taxon>Shewanellaceae</taxon>
        <taxon>Shewanella</taxon>
    </lineage>
</organism>
<accession>A0A9X1Z4G8</accession>
<comment type="caution">
    <text evidence="2">The sequence shown here is derived from an EMBL/GenBank/DDBJ whole genome shotgun (WGS) entry which is preliminary data.</text>
</comment>
<dbReference type="Proteomes" id="UP001139408">
    <property type="component" value="Unassembled WGS sequence"/>
</dbReference>
<dbReference type="SUPFAM" id="SSF160991">
    <property type="entry name" value="CV3147-like"/>
    <property type="match status" value="1"/>
</dbReference>
<evidence type="ECO:0000313" key="2">
    <source>
        <dbReference type="EMBL" id="MCL1105811.1"/>
    </source>
</evidence>
<keyword evidence="3" id="KW-1185">Reference proteome</keyword>
<dbReference type="Gene3D" id="2.40.390.10">
    <property type="entry name" value="CV3147-like"/>
    <property type="match status" value="1"/>
</dbReference>
<sequence length="176" mass="19112">MVNNDLKVAVIKGTISKSLAIGKAYRLAKEQGEDIAEAIASHGEGYVAFRGQVSQSQFSTEKGLTIGTVTINGSGEYQQEQYQLEIKNEHLLARRNGEVDVTIPDLICCIDMDNQMAITTPNHHVGLNVAIVILPAPKEFVTERGLQAFDPAYVGLSTPYEPSVAKHFAKLGKQNA</sequence>
<dbReference type="Pfam" id="PF20906">
    <property type="entry name" value="S-Me-THD_C"/>
    <property type="match status" value="1"/>
</dbReference>
<dbReference type="AlphaFoldDB" id="A0A9X1Z4G8"/>
<protein>
    <submittedName>
        <fullName evidence="2">DUF917 domain-containing protein</fullName>
    </submittedName>
</protein>
<gene>
    <name evidence="2" type="ORF">L2749_11150</name>
</gene>
<dbReference type="RefSeq" id="WP_188924856.1">
    <property type="nucleotide sequence ID" value="NZ_BMQI01000015.1"/>
</dbReference>
<dbReference type="InterPro" id="IPR024071">
    <property type="entry name" value="S-Me-THD_C_sf"/>
</dbReference>